<feature type="compositionally biased region" description="Low complexity" evidence="1">
    <location>
        <begin position="320"/>
        <end position="434"/>
    </location>
</feature>
<evidence type="ECO:0000313" key="2">
    <source>
        <dbReference type="EMBL" id="KAF2566043.1"/>
    </source>
</evidence>
<accession>A0A8S9I9B4</accession>
<feature type="compositionally biased region" description="Basic and acidic residues" evidence="1">
    <location>
        <begin position="435"/>
        <end position="447"/>
    </location>
</feature>
<name>A0A8S9I9B4_BRACR</name>
<reference evidence="2" key="1">
    <citation type="submission" date="2019-12" db="EMBL/GenBank/DDBJ databases">
        <title>Genome sequencing and annotation of Brassica cretica.</title>
        <authorList>
            <person name="Studholme D.J."/>
            <person name="Sarris P.F."/>
        </authorList>
    </citation>
    <scope>NUCLEOTIDE SEQUENCE</scope>
    <source>
        <strain evidence="2">PFS-001/15</strain>
        <tissue evidence="2">Leaf</tissue>
    </source>
</reference>
<evidence type="ECO:0000313" key="3">
    <source>
        <dbReference type="Proteomes" id="UP000712281"/>
    </source>
</evidence>
<dbReference type="AlphaFoldDB" id="A0A8S9I9B4"/>
<feature type="region of interest" description="Disordered" evidence="1">
    <location>
        <begin position="296"/>
        <end position="552"/>
    </location>
</feature>
<dbReference type="Proteomes" id="UP000712281">
    <property type="component" value="Unassembled WGS sequence"/>
</dbReference>
<organism evidence="2 3">
    <name type="scientific">Brassica cretica</name>
    <name type="common">Mustard</name>
    <dbReference type="NCBI Taxonomy" id="69181"/>
    <lineage>
        <taxon>Eukaryota</taxon>
        <taxon>Viridiplantae</taxon>
        <taxon>Streptophyta</taxon>
        <taxon>Embryophyta</taxon>
        <taxon>Tracheophyta</taxon>
        <taxon>Spermatophyta</taxon>
        <taxon>Magnoliopsida</taxon>
        <taxon>eudicotyledons</taxon>
        <taxon>Gunneridae</taxon>
        <taxon>Pentapetalae</taxon>
        <taxon>rosids</taxon>
        <taxon>malvids</taxon>
        <taxon>Brassicales</taxon>
        <taxon>Brassicaceae</taxon>
        <taxon>Brassiceae</taxon>
        <taxon>Brassica</taxon>
    </lineage>
</organism>
<feature type="compositionally biased region" description="Basic and acidic residues" evidence="1">
    <location>
        <begin position="490"/>
        <end position="552"/>
    </location>
</feature>
<feature type="compositionally biased region" description="Basic and acidic residues" evidence="1">
    <location>
        <begin position="297"/>
        <end position="314"/>
    </location>
</feature>
<gene>
    <name evidence="2" type="ORF">F2Q68_00026719</name>
</gene>
<comment type="caution">
    <text evidence="2">The sequence shown here is derived from an EMBL/GenBank/DDBJ whole genome shotgun (WGS) entry which is preliminary data.</text>
</comment>
<evidence type="ECO:0000256" key="1">
    <source>
        <dbReference type="SAM" id="MobiDB-lite"/>
    </source>
</evidence>
<feature type="compositionally biased region" description="Acidic residues" evidence="1">
    <location>
        <begin position="476"/>
        <end position="487"/>
    </location>
</feature>
<sequence length="552" mass="60200">MSPLPANLSFLTSDLESMSSLAEIDNEEVEIKMMVAAAEVMVMVRAEQTLGHYVATELGFELGCYVVTERNGRSVATHRSPNQVIANTKQSCRLIYFTILARNGKTNLLRIRRDENQGQVSFELAFQCRRFEVNQHTVAGVMPGLLKCGQSASREEAVEEMKDCRSTKHPCHRSTVIPEYGLSIFYDRLKPRSHTKLGEKGGTPSKFSWNSFDQPVRFRVQIGYEGLAPNIELLVESLDLEHVIHKSKRAVDTLQAAIGSVEIQESIDTIYHASIDTVHPTSIDTIQPVSENIVQHEGNKQHGSEELSKSKEAETSYPASSSIDTCTSTSTDGRTSTSTDGRTSTSADGRTSTSTDGRTSASTDGTTSTSTDGRTSTSTDGRTSTSADGRTSTSTDGRTSASTDGTTSTSTDGTTSTSTDSTTSTSIIGTNSTSTDDKTSTSTDEKTSTSIDSSTQKSTDVSSCDIVPDVDREITMEDFLELDDEAQPENLDHNLEKKLDDHQHTSKKDLEISPEASIDRQHPPDIDRYPPDCIDRHPPDDIDRHPGLDELS</sequence>
<dbReference type="EMBL" id="QGKW02001911">
    <property type="protein sequence ID" value="KAF2566043.1"/>
    <property type="molecule type" value="Genomic_DNA"/>
</dbReference>
<protein>
    <submittedName>
        <fullName evidence="2">Uncharacterized protein</fullName>
    </submittedName>
</protein>
<proteinExistence type="predicted"/>